<evidence type="ECO:0000313" key="2">
    <source>
        <dbReference type="EMBL" id="MFC4562307.1"/>
    </source>
</evidence>
<dbReference type="Pfam" id="PF12680">
    <property type="entry name" value="SnoaL_2"/>
    <property type="match status" value="1"/>
</dbReference>
<evidence type="ECO:0000259" key="1">
    <source>
        <dbReference type="Pfam" id="PF12680"/>
    </source>
</evidence>
<reference evidence="3" key="1">
    <citation type="journal article" date="2019" name="Int. J. Syst. Evol. Microbiol.">
        <title>The Global Catalogue of Microorganisms (GCM) 10K type strain sequencing project: providing services to taxonomists for standard genome sequencing and annotation.</title>
        <authorList>
            <consortium name="The Broad Institute Genomics Platform"/>
            <consortium name="The Broad Institute Genome Sequencing Center for Infectious Disease"/>
            <person name="Wu L."/>
            <person name="Ma J."/>
        </authorList>
    </citation>
    <scope>NUCLEOTIDE SEQUENCE [LARGE SCALE GENOMIC DNA]</scope>
    <source>
        <strain evidence="3">XZYJ18</strain>
    </source>
</reference>
<evidence type="ECO:0000313" key="3">
    <source>
        <dbReference type="Proteomes" id="UP001595923"/>
    </source>
</evidence>
<feature type="domain" description="SnoaL-like" evidence="1">
    <location>
        <begin position="23"/>
        <end position="130"/>
    </location>
</feature>
<dbReference type="InterPro" id="IPR032710">
    <property type="entry name" value="NTF2-like_dom_sf"/>
</dbReference>
<organism evidence="2 3">
    <name type="scientific">Nocardiopsis mangrovi</name>
    <dbReference type="NCBI Taxonomy" id="1179818"/>
    <lineage>
        <taxon>Bacteria</taxon>
        <taxon>Bacillati</taxon>
        <taxon>Actinomycetota</taxon>
        <taxon>Actinomycetes</taxon>
        <taxon>Streptosporangiales</taxon>
        <taxon>Nocardiopsidaceae</taxon>
        <taxon>Nocardiopsis</taxon>
    </lineage>
</organism>
<dbReference type="Proteomes" id="UP001595923">
    <property type="component" value="Unassembled WGS sequence"/>
</dbReference>
<dbReference type="EMBL" id="JBHSFQ010000007">
    <property type="protein sequence ID" value="MFC4562307.1"/>
    <property type="molecule type" value="Genomic_DNA"/>
</dbReference>
<dbReference type="InterPro" id="IPR037401">
    <property type="entry name" value="SnoaL-like"/>
</dbReference>
<gene>
    <name evidence="2" type="ORF">ACFO4E_10615</name>
</gene>
<accession>A0ABV9DUD6</accession>
<comment type="caution">
    <text evidence="2">The sequence shown here is derived from an EMBL/GenBank/DDBJ whole genome shotgun (WGS) entry which is preliminary data.</text>
</comment>
<name>A0ABV9DUD6_9ACTN</name>
<sequence length="160" mass="17831">MTETDTARPDVEDVRSAARQAFRNHLDFLSSGRIPEWVDLFTEDGVLEFPYGPEGYPSKVSGKAGLRAYMDKFPDNFRVDFIDLRFHDTVEPSLVIAEFRSQGIALATGRPYEQTYISVVETKNGKISRYVDFWNPLVAEKALGAGQPDSSGIVTAFGSE</sequence>
<keyword evidence="3" id="KW-1185">Reference proteome</keyword>
<protein>
    <submittedName>
        <fullName evidence="2">Nuclear transport factor 2 family protein</fullName>
    </submittedName>
</protein>
<proteinExistence type="predicted"/>
<dbReference type="SUPFAM" id="SSF54427">
    <property type="entry name" value="NTF2-like"/>
    <property type="match status" value="1"/>
</dbReference>
<dbReference type="Gene3D" id="3.10.450.50">
    <property type="match status" value="1"/>
</dbReference>
<dbReference type="RefSeq" id="WP_378573402.1">
    <property type="nucleotide sequence ID" value="NZ_JBHSFQ010000007.1"/>
</dbReference>